<keyword evidence="2" id="KW-0521">NADP</keyword>
<dbReference type="InterPro" id="IPR051164">
    <property type="entry name" value="NmrA-like_oxidored"/>
</dbReference>
<organism evidence="4 5">
    <name type="scientific">Mycolicibacillus koreensis</name>
    <dbReference type="NCBI Taxonomy" id="1069220"/>
    <lineage>
        <taxon>Bacteria</taxon>
        <taxon>Bacillati</taxon>
        <taxon>Actinomycetota</taxon>
        <taxon>Actinomycetes</taxon>
        <taxon>Mycobacteriales</taxon>
        <taxon>Mycobacteriaceae</taxon>
        <taxon>Mycolicibacillus</taxon>
    </lineage>
</organism>
<sequence length="317" mass="34338">MSKIIAVTGATGSQGGGLARAILDDPRHGEPDGFTLRAITRNRNGAKARALASAGADVVVADLTDPDSLTAAFTGAHGAYCVTNYWEHMDPSVEDAQARNLARAAKDAGLRHVIWSTLEDTREAFPLDDDRMPTLLGRYKVPHFDVKADANRYFRELGVPTTFLHPPFYWDNLASSFPPTTGEDGTLAIRLPMGTKKLAGIAADDIGRCAFGVFQRGDEFVGEAIGIAGEQLTLTQIAAAMSRVLGREIAYIAVSPEDFRSGGFPGSEDLGNMFQFYADTEADYCAFHDPAFSRALNPELKSFDQWLQANADRFTLP</sequence>
<dbReference type="AlphaFoldDB" id="A0A7I7SEY0"/>
<gene>
    <name evidence="4" type="ORF">B8W67_14495</name>
</gene>
<protein>
    <submittedName>
        <fullName evidence="4">Nucleoside-diphosphate sugar epimerase</fullName>
    </submittedName>
</protein>
<dbReference type="OrthoDB" id="319724at2"/>
<proteinExistence type="inferred from homology"/>
<comment type="caution">
    <text evidence="4">The sequence shown here is derived from an EMBL/GenBank/DDBJ whole genome shotgun (WGS) entry which is preliminary data.</text>
</comment>
<dbReference type="Pfam" id="PF05368">
    <property type="entry name" value="NmrA"/>
    <property type="match status" value="1"/>
</dbReference>
<dbReference type="PANTHER" id="PTHR42748">
    <property type="entry name" value="NITROGEN METABOLITE REPRESSION PROTEIN NMRA FAMILY MEMBER"/>
    <property type="match status" value="1"/>
</dbReference>
<dbReference type="Proteomes" id="UP000193577">
    <property type="component" value="Unassembled WGS sequence"/>
</dbReference>
<comment type="similarity">
    <text evidence="1">Belongs to the NmrA-type oxidoreductase family.</text>
</comment>
<dbReference type="SUPFAM" id="SSF51735">
    <property type="entry name" value="NAD(P)-binding Rossmann-fold domains"/>
    <property type="match status" value="1"/>
</dbReference>
<evidence type="ECO:0000256" key="2">
    <source>
        <dbReference type="ARBA" id="ARBA00022857"/>
    </source>
</evidence>
<evidence type="ECO:0000313" key="5">
    <source>
        <dbReference type="Proteomes" id="UP000193577"/>
    </source>
</evidence>
<dbReference type="Gene3D" id="3.40.50.720">
    <property type="entry name" value="NAD(P)-binding Rossmann-like Domain"/>
    <property type="match status" value="1"/>
</dbReference>
<dbReference type="Gene3D" id="3.90.25.10">
    <property type="entry name" value="UDP-galactose 4-epimerase, domain 1"/>
    <property type="match status" value="1"/>
</dbReference>
<reference evidence="4 5" key="1">
    <citation type="submission" date="2017-04" db="EMBL/GenBank/DDBJ databases">
        <title>The new phylogeny of genus Mycobacterium.</title>
        <authorList>
            <person name="Tortoli E."/>
            <person name="Trovato A."/>
            <person name="Cirillo D.M."/>
        </authorList>
    </citation>
    <scope>NUCLEOTIDE SEQUENCE [LARGE SCALE GENOMIC DNA]</scope>
    <source>
        <strain evidence="4 5">KCTC 19819</strain>
    </source>
</reference>
<dbReference type="RefSeq" id="WP_069390669.1">
    <property type="nucleotide sequence ID" value="NZ_AP022594.1"/>
</dbReference>
<evidence type="ECO:0000256" key="1">
    <source>
        <dbReference type="ARBA" id="ARBA00006328"/>
    </source>
</evidence>
<feature type="domain" description="NmrA-like" evidence="3">
    <location>
        <begin position="1"/>
        <end position="284"/>
    </location>
</feature>
<keyword evidence="5" id="KW-1185">Reference proteome</keyword>
<dbReference type="EMBL" id="NCXO01000034">
    <property type="protein sequence ID" value="OSC32707.1"/>
    <property type="molecule type" value="Genomic_DNA"/>
</dbReference>
<dbReference type="InterPro" id="IPR008030">
    <property type="entry name" value="NmrA-like"/>
</dbReference>
<dbReference type="InterPro" id="IPR036291">
    <property type="entry name" value="NAD(P)-bd_dom_sf"/>
</dbReference>
<accession>A0A7I7SEY0</accession>
<evidence type="ECO:0000313" key="4">
    <source>
        <dbReference type="EMBL" id="OSC32707.1"/>
    </source>
</evidence>
<dbReference type="CDD" id="cd05251">
    <property type="entry name" value="NmrA_like_SDR_a"/>
    <property type="match status" value="1"/>
</dbReference>
<dbReference type="PANTHER" id="PTHR42748:SF7">
    <property type="entry name" value="NMRA LIKE REDOX SENSOR 1-RELATED"/>
    <property type="match status" value="1"/>
</dbReference>
<evidence type="ECO:0000259" key="3">
    <source>
        <dbReference type="Pfam" id="PF05368"/>
    </source>
</evidence>
<name>A0A7I7SEY0_9MYCO</name>